<dbReference type="PROSITE" id="PS01152">
    <property type="entry name" value="HESB"/>
    <property type="match status" value="1"/>
</dbReference>
<protein>
    <recommendedName>
        <fullName evidence="3">Iron-binding protein IscA</fullName>
    </recommendedName>
    <alternativeName>
        <fullName evidence="6">Iron-sulfur cluster assembly protein</fullName>
    </alternativeName>
</protein>
<comment type="caution">
    <text evidence="8">The sequence shown here is derived from an EMBL/GenBank/DDBJ whole genome shotgun (WGS) entry which is preliminary data.</text>
</comment>
<dbReference type="Proteomes" id="UP000264036">
    <property type="component" value="Unassembled WGS sequence"/>
</dbReference>
<dbReference type="AlphaFoldDB" id="A0A356LIQ2"/>
<dbReference type="GO" id="GO:0016226">
    <property type="term" value="P:iron-sulfur cluster assembly"/>
    <property type="evidence" value="ECO:0007669"/>
    <property type="project" value="InterPro"/>
</dbReference>
<organism evidence="8 9">
    <name type="scientific">Advenella kashmirensis</name>
    <dbReference type="NCBI Taxonomy" id="310575"/>
    <lineage>
        <taxon>Bacteria</taxon>
        <taxon>Pseudomonadati</taxon>
        <taxon>Pseudomonadota</taxon>
        <taxon>Betaproteobacteria</taxon>
        <taxon>Burkholderiales</taxon>
        <taxon>Alcaligenaceae</taxon>
    </lineage>
</organism>
<accession>A0A356LIQ2</accession>
<evidence type="ECO:0000313" key="9">
    <source>
        <dbReference type="Proteomes" id="UP000264036"/>
    </source>
</evidence>
<reference evidence="8 9" key="1">
    <citation type="journal article" date="2018" name="Nat. Biotechnol.">
        <title>A standardized bacterial taxonomy based on genome phylogeny substantially revises the tree of life.</title>
        <authorList>
            <person name="Parks D.H."/>
            <person name="Chuvochina M."/>
            <person name="Waite D.W."/>
            <person name="Rinke C."/>
            <person name="Skarshewski A."/>
            <person name="Chaumeil P.A."/>
            <person name="Hugenholtz P."/>
        </authorList>
    </citation>
    <scope>NUCLEOTIDE SEQUENCE [LARGE SCALE GENOMIC DNA]</scope>
    <source>
        <strain evidence="8">UBA10707</strain>
    </source>
</reference>
<evidence type="ECO:0000256" key="4">
    <source>
        <dbReference type="ARBA" id="ARBA00022723"/>
    </source>
</evidence>
<evidence type="ECO:0000256" key="3">
    <source>
        <dbReference type="ARBA" id="ARBA00014591"/>
    </source>
</evidence>
<keyword evidence="4" id="KW-0479">Metal-binding</keyword>
<dbReference type="SUPFAM" id="SSF89360">
    <property type="entry name" value="HesB-like domain"/>
    <property type="match status" value="1"/>
</dbReference>
<dbReference type="FunFam" id="2.60.300.12:FF:000001">
    <property type="entry name" value="Iron-binding protein IscA"/>
    <property type="match status" value="1"/>
</dbReference>
<dbReference type="NCBIfam" id="TIGR00049">
    <property type="entry name" value="iron-sulfur cluster assembly accessory protein"/>
    <property type="match status" value="1"/>
</dbReference>
<evidence type="ECO:0000256" key="1">
    <source>
        <dbReference type="ARBA" id="ARBA00001962"/>
    </source>
</evidence>
<feature type="domain" description="Core" evidence="7">
    <location>
        <begin position="1"/>
        <end position="103"/>
    </location>
</feature>
<dbReference type="GO" id="GO:0046872">
    <property type="term" value="F:metal ion binding"/>
    <property type="evidence" value="ECO:0007669"/>
    <property type="project" value="UniProtKB-KW"/>
</dbReference>
<dbReference type="InterPro" id="IPR000361">
    <property type="entry name" value="ATAP_core_dom"/>
</dbReference>
<dbReference type="GO" id="GO:0005829">
    <property type="term" value="C:cytosol"/>
    <property type="evidence" value="ECO:0007669"/>
    <property type="project" value="TreeGrafter"/>
</dbReference>
<keyword evidence="5" id="KW-0408">Iron</keyword>
<dbReference type="Gene3D" id="2.60.300.12">
    <property type="entry name" value="HesB-like domain"/>
    <property type="match status" value="1"/>
</dbReference>
<comment type="similarity">
    <text evidence="2">Belongs to the HesB/IscA family.</text>
</comment>
<dbReference type="NCBIfam" id="TIGR02011">
    <property type="entry name" value="IscA"/>
    <property type="match status" value="1"/>
</dbReference>
<name>A0A356LIQ2_9BURK</name>
<evidence type="ECO:0000256" key="5">
    <source>
        <dbReference type="ARBA" id="ARBA00023004"/>
    </source>
</evidence>
<evidence type="ECO:0000313" key="8">
    <source>
        <dbReference type="EMBL" id="HBP30395.1"/>
    </source>
</evidence>
<evidence type="ECO:0000256" key="2">
    <source>
        <dbReference type="ARBA" id="ARBA00006718"/>
    </source>
</evidence>
<proteinExistence type="inferred from homology"/>
<dbReference type="PANTHER" id="PTHR10072">
    <property type="entry name" value="IRON-SULFUR CLUSTER ASSEMBLY PROTEIN"/>
    <property type="match status" value="1"/>
</dbReference>
<dbReference type="InterPro" id="IPR050322">
    <property type="entry name" value="Fe-S_cluster_asmbl/transfer"/>
</dbReference>
<dbReference type="InterPro" id="IPR016092">
    <property type="entry name" value="ATAP"/>
</dbReference>
<dbReference type="EMBL" id="DOEK01000029">
    <property type="protein sequence ID" value="HBP30395.1"/>
    <property type="molecule type" value="Genomic_DNA"/>
</dbReference>
<comment type="cofactor">
    <cofactor evidence="1">
        <name>Fe cation</name>
        <dbReference type="ChEBI" id="CHEBI:24875"/>
    </cofactor>
</comment>
<dbReference type="InterPro" id="IPR035903">
    <property type="entry name" value="HesB-like_dom_sf"/>
</dbReference>
<gene>
    <name evidence="8" type="primary">iscA</name>
    <name evidence="8" type="ORF">DD666_13360</name>
</gene>
<dbReference type="InterPro" id="IPR017870">
    <property type="entry name" value="FeS_cluster_insertion_CS"/>
</dbReference>
<dbReference type="PANTHER" id="PTHR10072:SF41">
    <property type="entry name" value="IRON-SULFUR CLUSTER ASSEMBLY 1 HOMOLOG, MITOCHONDRIAL"/>
    <property type="match status" value="1"/>
</dbReference>
<sequence length="107" mass="11722">MAITLSPKAAQHIERYLQKRGKGIGLRLGVRTTGCSGMAYKLEYVDEPDVADEVFESHGVKVFVEAKSLPYIDGTELDYAREGLNEGFKFTNPNEKAACGCGESFTV</sequence>
<evidence type="ECO:0000259" key="7">
    <source>
        <dbReference type="Pfam" id="PF01521"/>
    </source>
</evidence>
<dbReference type="Pfam" id="PF01521">
    <property type="entry name" value="Fe-S_biosyn"/>
    <property type="match status" value="1"/>
</dbReference>
<dbReference type="InterPro" id="IPR011302">
    <property type="entry name" value="IscA_proteobact"/>
</dbReference>
<dbReference type="GO" id="GO:0051537">
    <property type="term" value="F:2 iron, 2 sulfur cluster binding"/>
    <property type="evidence" value="ECO:0007669"/>
    <property type="project" value="UniProtKB-ARBA"/>
</dbReference>
<evidence type="ECO:0000256" key="6">
    <source>
        <dbReference type="ARBA" id="ARBA00032050"/>
    </source>
</evidence>